<feature type="region of interest" description="Disordered" evidence="1">
    <location>
        <begin position="1"/>
        <end position="157"/>
    </location>
</feature>
<keyword evidence="3" id="KW-1185">Reference proteome</keyword>
<evidence type="ECO:0000313" key="3">
    <source>
        <dbReference type="Proteomes" id="UP001141253"/>
    </source>
</evidence>
<proteinExistence type="predicted"/>
<feature type="compositionally biased region" description="Low complexity" evidence="1">
    <location>
        <begin position="89"/>
        <end position="99"/>
    </location>
</feature>
<sequence>MAKRKAKKKSPSPSSHSPPPRQAPSHKNVILGLPSPTKKHSRHSSLPPTARSAALDLPPLHHTPHVPLVLDSQPPSKENPIPNNPPSSPHLSSPSVELSSAEETKADDSSSCDSDSSSHYGSPSLNCAEHKARQPSPASSARAASEGPASPPSVVDIPGKSAVLENVSVLVEDIPATVVHDKISKGPVQVSRSQPLDGNVSVRDGIDDLLKDPMLAEASTRVQVA</sequence>
<comment type="caution">
    <text evidence="2">The sequence shown here is derived from an EMBL/GenBank/DDBJ whole genome shotgun (WGS) entry which is preliminary data.</text>
</comment>
<dbReference type="EMBL" id="JAPFFI010000025">
    <property type="protein sequence ID" value="KAJ6309538.1"/>
    <property type="molecule type" value="Genomic_DNA"/>
</dbReference>
<name>A0ABQ8ZSD2_9ROSI</name>
<reference evidence="2" key="1">
    <citation type="submission" date="2022-10" db="EMBL/GenBank/DDBJ databases">
        <authorList>
            <person name="Hyden B.L."/>
            <person name="Feng K."/>
            <person name="Yates T."/>
            <person name="Jawdy S."/>
            <person name="Smart L.B."/>
            <person name="Muchero W."/>
        </authorList>
    </citation>
    <scope>NUCLEOTIDE SEQUENCE</scope>
    <source>
        <tissue evidence="2">Shoot tip</tissue>
    </source>
</reference>
<feature type="compositionally biased region" description="Low complexity" evidence="1">
    <location>
        <begin position="55"/>
        <end position="81"/>
    </location>
</feature>
<evidence type="ECO:0000313" key="2">
    <source>
        <dbReference type="EMBL" id="KAJ6309538.1"/>
    </source>
</evidence>
<reference evidence="2" key="2">
    <citation type="journal article" date="2023" name="Int. J. Mol. Sci.">
        <title>De Novo Assembly and Annotation of 11 Diverse Shrub Willow (Salix) Genomes Reveals Novel Gene Organization in Sex-Linked Regions.</title>
        <authorList>
            <person name="Hyden B."/>
            <person name="Feng K."/>
            <person name="Yates T.B."/>
            <person name="Jawdy S."/>
            <person name="Cereghino C."/>
            <person name="Smart L.B."/>
            <person name="Muchero W."/>
        </authorList>
    </citation>
    <scope>NUCLEOTIDE SEQUENCE</scope>
    <source>
        <tissue evidence="2">Shoot tip</tissue>
    </source>
</reference>
<feature type="compositionally biased region" description="Low complexity" evidence="1">
    <location>
        <begin position="135"/>
        <end position="148"/>
    </location>
</feature>
<accession>A0ABQ8ZSD2</accession>
<organism evidence="2 3">
    <name type="scientific">Salix suchowensis</name>
    <dbReference type="NCBI Taxonomy" id="1278906"/>
    <lineage>
        <taxon>Eukaryota</taxon>
        <taxon>Viridiplantae</taxon>
        <taxon>Streptophyta</taxon>
        <taxon>Embryophyta</taxon>
        <taxon>Tracheophyta</taxon>
        <taxon>Spermatophyta</taxon>
        <taxon>Magnoliopsida</taxon>
        <taxon>eudicotyledons</taxon>
        <taxon>Gunneridae</taxon>
        <taxon>Pentapetalae</taxon>
        <taxon>rosids</taxon>
        <taxon>fabids</taxon>
        <taxon>Malpighiales</taxon>
        <taxon>Salicaceae</taxon>
        <taxon>Saliceae</taxon>
        <taxon>Salix</taxon>
    </lineage>
</organism>
<feature type="compositionally biased region" description="Basic residues" evidence="1">
    <location>
        <begin position="1"/>
        <end position="10"/>
    </location>
</feature>
<gene>
    <name evidence="2" type="ORF">OIU77_015109</name>
</gene>
<feature type="compositionally biased region" description="Low complexity" evidence="1">
    <location>
        <begin position="109"/>
        <end position="118"/>
    </location>
</feature>
<dbReference type="Proteomes" id="UP001141253">
    <property type="component" value="Unassembled WGS sequence"/>
</dbReference>
<protein>
    <submittedName>
        <fullName evidence="2">Uncharacterized protein</fullName>
    </submittedName>
</protein>
<evidence type="ECO:0000256" key="1">
    <source>
        <dbReference type="SAM" id="MobiDB-lite"/>
    </source>
</evidence>